<name>A0A5B9WAF1_9BACT</name>
<accession>A0A5B9WAF1</accession>
<dbReference type="AlphaFoldDB" id="A0A5B9WAF1"/>
<dbReference type="OrthoDB" id="255433at2"/>
<protein>
    <submittedName>
        <fullName evidence="3">Putative oxidoreductase YvaA</fullName>
        <ecNumber evidence="3">1.-.-.-</ecNumber>
    </submittedName>
</protein>
<dbReference type="Pfam" id="PF19051">
    <property type="entry name" value="GFO_IDH_MocA_C2"/>
    <property type="match status" value="1"/>
</dbReference>
<gene>
    <name evidence="3" type="primary">yvaA_2</name>
    <name evidence="3" type="ORF">OJF2_62090</name>
</gene>
<dbReference type="InterPro" id="IPR036291">
    <property type="entry name" value="NAD(P)-bd_dom_sf"/>
</dbReference>
<dbReference type="EC" id="1.-.-.-" evidence="3"/>
<dbReference type="RefSeq" id="WP_148597150.1">
    <property type="nucleotide sequence ID" value="NZ_CP042997.1"/>
</dbReference>
<dbReference type="PANTHER" id="PTHR43818">
    <property type="entry name" value="BCDNA.GH03377"/>
    <property type="match status" value="1"/>
</dbReference>
<dbReference type="InterPro" id="IPR000683">
    <property type="entry name" value="Gfo/Idh/MocA-like_OxRdtase_N"/>
</dbReference>
<keyword evidence="4" id="KW-1185">Reference proteome</keyword>
<dbReference type="InterPro" id="IPR050463">
    <property type="entry name" value="Gfo/Idh/MocA_oxidrdct_glycsds"/>
</dbReference>
<feature type="domain" description="Gfo/Idh/MocA-like oxidoreductase N-terminal" evidence="1">
    <location>
        <begin position="39"/>
        <end position="155"/>
    </location>
</feature>
<dbReference type="InterPro" id="IPR043906">
    <property type="entry name" value="Gfo/Idh/MocA_OxRdtase_bact_C"/>
</dbReference>
<dbReference type="KEGG" id="agv:OJF2_62090"/>
<dbReference type="Proteomes" id="UP000324233">
    <property type="component" value="Chromosome"/>
</dbReference>
<dbReference type="SUPFAM" id="SSF51735">
    <property type="entry name" value="NAD(P)-binding Rossmann-fold domains"/>
    <property type="match status" value="1"/>
</dbReference>
<evidence type="ECO:0000313" key="4">
    <source>
        <dbReference type="Proteomes" id="UP000324233"/>
    </source>
</evidence>
<dbReference type="Gene3D" id="3.30.360.10">
    <property type="entry name" value="Dihydrodipicolinate Reductase, domain 2"/>
    <property type="match status" value="1"/>
</dbReference>
<keyword evidence="3" id="KW-0560">Oxidoreductase</keyword>
<feature type="domain" description="Gfo/Idh/MocA-like oxidoreductase bacterial type C-terminal" evidence="2">
    <location>
        <begin position="198"/>
        <end position="276"/>
    </location>
</feature>
<dbReference type="PANTHER" id="PTHR43818:SF10">
    <property type="entry name" value="NADH-DEPENDENT DEHYDROGENASE-RELATED"/>
    <property type="match status" value="1"/>
</dbReference>
<dbReference type="GO" id="GO:0000166">
    <property type="term" value="F:nucleotide binding"/>
    <property type="evidence" value="ECO:0007669"/>
    <property type="project" value="InterPro"/>
</dbReference>
<evidence type="ECO:0000313" key="3">
    <source>
        <dbReference type="EMBL" id="QEH37618.1"/>
    </source>
</evidence>
<organism evidence="3 4">
    <name type="scientific">Aquisphaera giovannonii</name>
    <dbReference type="NCBI Taxonomy" id="406548"/>
    <lineage>
        <taxon>Bacteria</taxon>
        <taxon>Pseudomonadati</taxon>
        <taxon>Planctomycetota</taxon>
        <taxon>Planctomycetia</taxon>
        <taxon>Isosphaerales</taxon>
        <taxon>Isosphaeraceae</taxon>
        <taxon>Aquisphaera</taxon>
    </lineage>
</organism>
<reference evidence="3 4" key="1">
    <citation type="submission" date="2019-08" db="EMBL/GenBank/DDBJ databases">
        <title>Deep-cultivation of Planctomycetes and their phenomic and genomic characterization uncovers novel biology.</title>
        <authorList>
            <person name="Wiegand S."/>
            <person name="Jogler M."/>
            <person name="Boedeker C."/>
            <person name="Pinto D."/>
            <person name="Vollmers J."/>
            <person name="Rivas-Marin E."/>
            <person name="Kohn T."/>
            <person name="Peeters S.H."/>
            <person name="Heuer A."/>
            <person name="Rast P."/>
            <person name="Oberbeckmann S."/>
            <person name="Bunk B."/>
            <person name="Jeske O."/>
            <person name="Meyerdierks A."/>
            <person name="Storesund J.E."/>
            <person name="Kallscheuer N."/>
            <person name="Luecker S."/>
            <person name="Lage O.M."/>
            <person name="Pohl T."/>
            <person name="Merkel B.J."/>
            <person name="Hornburger P."/>
            <person name="Mueller R.-W."/>
            <person name="Bruemmer F."/>
            <person name="Labrenz M."/>
            <person name="Spormann A.M."/>
            <person name="Op den Camp H."/>
            <person name="Overmann J."/>
            <person name="Amann R."/>
            <person name="Jetten M.S.M."/>
            <person name="Mascher T."/>
            <person name="Medema M.H."/>
            <person name="Devos D.P."/>
            <person name="Kaster A.-K."/>
            <person name="Ovreas L."/>
            <person name="Rohde M."/>
            <person name="Galperin M.Y."/>
            <person name="Jogler C."/>
        </authorList>
    </citation>
    <scope>NUCLEOTIDE SEQUENCE [LARGE SCALE GENOMIC DNA]</scope>
    <source>
        <strain evidence="3 4">OJF2</strain>
    </source>
</reference>
<dbReference type="GO" id="GO:0016491">
    <property type="term" value="F:oxidoreductase activity"/>
    <property type="evidence" value="ECO:0007669"/>
    <property type="project" value="UniProtKB-KW"/>
</dbReference>
<evidence type="ECO:0000259" key="1">
    <source>
        <dbReference type="Pfam" id="PF01408"/>
    </source>
</evidence>
<proteinExistence type="predicted"/>
<dbReference type="EMBL" id="CP042997">
    <property type="protein sequence ID" value="QEH37618.1"/>
    <property type="molecule type" value="Genomic_DNA"/>
</dbReference>
<evidence type="ECO:0000259" key="2">
    <source>
        <dbReference type="Pfam" id="PF19051"/>
    </source>
</evidence>
<dbReference type="SUPFAM" id="SSF55347">
    <property type="entry name" value="Glyceraldehyde-3-phosphate dehydrogenase-like, C-terminal domain"/>
    <property type="match status" value="1"/>
</dbReference>
<dbReference type="Gene3D" id="3.40.50.720">
    <property type="entry name" value="NAD(P)-binding Rossmann-like Domain"/>
    <property type="match status" value="1"/>
</dbReference>
<dbReference type="Pfam" id="PF01408">
    <property type="entry name" value="GFO_IDH_MocA"/>
    <property type="match status" value="1"/>
</dbReference>
<sequence>MRHPAMNRRSALKLMAGGLAFPYISRGNAAPPSETLRHASCGASGMAWADIQSLTASPHVKLVAVADVDLNRTAEVKGRFPGVRVYQDYRELLDKEKALDSVNISTPDHMHAAITMRAMERGLNVYTQKPLAQTIFEARQLARVAREKGLVTQMGIQIHSHPVHKAVVAIIQGGAIGKVKEVHSWSGKKWGDTAPRPERVDQVPAGLDWDGWLGVAAARPFIRGWYHPGEWRKRLDFGTGTFGDMGCHILDPVFGSLGLTAPNEVLSTGGAPNQHSWGLDSVVRYTFPATPHTAEKPALTWYDGDRRPPAEVTALIGRRELSDQGSLYIGTEGVLYSPYIDDPVLLPADKFAGYKAPQPEGDDHYLQFVEACRGNGKTSAPFSYAGPLTEMVLLGCLSTRFPGKALAWDADALKVTNLPEANRFVRREYRQGYDAPGLARS</sequence>